<dbReference type="EMBL" id="RQTK01000689">
    <property type="protein sequence ID" value="RUS76069.1"/>
    <property type="molecule type" value="Genomic_DNA"/>
</dbReference>
<feature type="transmembrane region" description="Helical" evidence="6">
    <location>
        <begin position="21"/>
        <end position="44"/>
    </location>
</feature>
<evidence type="ECO:0000256" key="6">
    <source>
        <dbReference type="SAM" id="Phobius"/>
    </source>
</evidence>
<feature type="transmembrane region" description="Helical" evidence="6">
    <location>
        <begin position="201"/>
        <end position="222"/>
    </location>
</feature>
<evidence type="ECO:0000256" key="1">
    <source>
        <dbReference type="ARBA" id="ARBA00004141"/>
    </source>
</evidence>
<feature type="transmembrane region" description="Helical" evidence="6">
    <location>
        <begin position="228"/>
        <end position="246"/>
    </location>
</feature>
<feature type="transmembrane region" description="Helical" evidence="6">
    <location>
        <begin position="144"/>
        <end position="161"/>
    </location>
</feature>
<dbReference type="PANTHER" id="PTHR24064">
    <property type="entry name" value="SOLUTE CARRIER FAMILY 22 MEMBER"/>
    <property type="match status" value="1"/>
</dbReference>
<dbReference type="Gene3D" id="1.20.1250.20">
    <property type="entry name" value="MFS general substrate transporter like domains"/>
    <property type="match status" value="1"/>
</dbReference>
<dbReference type="GO" id="GO:0016020">
    <property type="term" value="C:membrane"/>
    <property type="evidence" value="ECO:0007669"/>
    <property type="project" value="UniProtKB-SubCell"/>
</dbReference>
<feature type="transmembrane region" description="Helical" evidence="6">
    <location>
        <begin position="442"/>
        <end position="462"/>
    </location>
</feature>
<comment type="subcellular location">
    <subcellularLocation>
        <location evidence="1">Membrane</location>
        <topology evidence="1">Multi-pass membrane protein</topology>
    </subcellularLocation>
</comment>
<dbReference type="InterPro" id="IPR005829">
    <property type="entry name" value="Sugar_transporter_CS"/>
</dbReference>
<dbReference type="Pfam" id="PF00083">
    <property type="entry name" value="Sugar_tr"/>
    <property type="match status" value="1"/>
</dbReference>
<dbReference type="InterPro" id="IPR036259">
    <property type="entry name" value="MFS_trans_sf"/>
</dbReference>
<dbReference type="OrthoDB" id="6160009at2759"/>
<protein>
    <recommendedName>
        <fullName evidence="7">Major facilitator superfamily (MFS) profile domain-containing protein</fullName>
    </recommendedName>
</protein>
<dbReference type="PROSITE" id="PS00217">
    <property type="entry name" value="SUGAR_TRANSPORT_2"/>
    <property type="match status" value="1"/>
</dbReference>
<keyword evidence="4 6" id="KW-0472">Membrane</keyword>
<evidence type="ECO:0000313" key="9">
    <source>
        <dbReference type="Proteomes" id="UP000271974"/>
    </source>
</evidence>
<organism evidence="8 9">
    <name type="scientific">Elysia chlorotica</name>
    <name type="common">Eastern emerald elysia</name>
    <name type="synonym">Sea slug</name>
    <dbReference type="NCBI Taxonomy" id="188477"/>
    <lineage>
        <taxon>Eukaryota</taxon>
        <taxon>Metazoa</taxon>
        <taxon>Spiralia</taxon>
        <taxon>Lophotrochozoa</taxon>
        <taxon>Mollusca</taxon>
        <taxon>Gastropoda</taxon>
        <taxon>Heterobranchia</taxon>
        <taxon>Euthyneura</taxon>
        <taxon>Panpulmonata</taxon>
        <taxon>Sacoglossa</taxon>
        <taxon>Placobranchoidea</taxon>
        <taxon>Plakobranchidae</taxon>
        <taxon>Elysia</taxon>
    </lineage>
</organism>
<dbReference type="GO" id="GO:0022857">
    <property type="term" value="F:transmembrane transporter activity"/>
    <property type="evidence" value="ECO:0007669"/>
    <property type="project" value="InterPro"/>
</dbReference>
<dbReference type="PROSITE" id="PS50850">
    <property type="entry name" value="MFS"/>
    <property type="match status" value="1"/>
</dbReference>
<accession>A0A433T3D1</accession>
<feature type="transmembrane region" description="Helical" evidence="6">
    <location>
        <begin position="375"/>
        <end position="395"/>
    </location>
</feature>
<dbReference type="InterPro" id="IPR005828">
    <property type="entry name" value="MFS_sugar_transport-like"/>
</dbReference>
<dbReference type="SUPFAM" id="SSF103473">
    <property type="entry name" value="MFS general substrate transporter"/>
    <property type="match status" value="1"/>
</dbReference>
<comment type="caution">
    <text evidence="8">The sequence shown here is derived from an EMBL/GenBank/DDBJ whole genome shotgun (WGS) entry which is preliminary data.</text>
</comment>
<sequence length="552" mass="60743">MSIETLLISAGGMGRFQWSMLLIVSMGKVFSGWSVLQMTFAGIIPDFYCETSVRLSHDPFPRNVTLNSCTVPGSSSSYNSGSGTDLECDAYNFTGSYSTVITDFDLVCDKAWVKPAVTSIQMTGLLVGAVIAGQLGDTWGRWRTNFLFALIMAVSNIATAFSNSWQVFALCRFIIGAGIGGSAVMVFILNVEFMTPKWRPIAGCFPSWAIGVCCFSLSAYLLQDWRNIQLACGVGGLLVLPLLLLVPESPRWLTVRGRLKEARATIEKVARWNGKPSVPHVMETLQTVYEQEKKAREGGQRYTYLDVFYTWTNTKTTLIMSYHWFCYALLYYGISFGISSLAGNIFLNIFLLGIIELPTFVTFFLNKNLGRKWTAALAVTSCLTCLIVCMVLQIVGFGGNKSLVVTGFSLAARTAAIMAWVTSMTWGSELYPTVIRSDERMAASYTVLAAVLAVDLVLVFLLPDTKNTPMQDSFNKLKAPNMAVARVEAAHSSTCEKTEGKESSPPITSAEESSIDMAIYPHPIDAQPHPEDGPAYVNRAMDTDDEEMVRFK</sequence>
<evidence type="ECO:0000259" key="7">
    <source>
        <dbReference type="PROSITE" id="PS50850"/>
    </source>
</evidence>
<name>A0A433T3D1_ELYCH</name>
<feature type="region of interest" description="Disordered" evidence="5">
    <location>
        <begin position="491"/>
        <end position="512"/>
    </location>
</feature>
<proteinExistence type="predicted"/>
<feature type="transmembrane region" description="Helical" evidence="6">
    <location>
        <begin position="112"/>
        <end position="132"/>
    </location>
</feature>
<feature type="transmembrane region" description="Helical" evidence="6">
    <location>
        <begin position="402"/>
        <end position="422"/>
    </location>
</feature>
<evidence type="ECO:0000313" key="8">
    <source>
        <dbReference type="EMBL" id="RUS76069.1"/>
    </source>
</evidence>
<keyword evidence="2 6" id="KW-0812">Transmembrane</keyword>
<dbReference type="Proteomes" id="UP000271974">
    <property type="component" value="Unassembled WGS sequence"/>
</dbReference>
<dbReference type="AlphaFoldDB" id="A0A433T3D1"/>
<dbReference type="STRING" id="188477.A0A433T3D1"/>
<evidence type="ECO:0000256" key="2">
    <source>
        <dbReference type="ARBA" id="ARBA00022692"/>
    </source>
</evidence>
<reference evidence="8 9" key="1">
    <citation type="submission" date="2019-01" db="EMBL/GenBank/DDBJ databases">
        <title>A draft genome assembly of the solar-powered sea slug Elysia chlorotica.</title>
        <authorList>
            <person name="Cai H."/>
            <person name="Li Q."/>
            <person name="Fang X."/>
            <person name="Li J."/>
            <person name="Curtis N.E."/>
            <person name="Altenburger A."/>
            <person name="Shibata T."/>
            <person name="Feng M."/>
            <person name="Maeda T."/>
            <person name="Schwartz J.A."/>
            <person name="Shigenobu S."/>
            <person name="Lundholm N."/>
            <person name="Nishiyama T."/>
            <person name="Yang H."/>
            <person name="Hasebe M."/>
            <person name="Li S."/>
            <person name="Pierce S.K."/>
            <person name="Wang J."/>
        </authorList>
    </citation>
    <scope>NUCLEOTIDE SEQUENCE [LARGE SCALE GENOMIC DNA]</scope>
    <source>
        <strain evidence="8">EC2010</strain>
        <tissue evidence="8">Whole organism of an adult</tissue>
    </source>
</reference>
<keyword evidence="9" id="KW-1185">Reference proteome</keyword>
<feature type="transmembrane region" description="Helical" evidence="6">
    <location>
        <begin position="329"/>
        <end position="355"/>
    </location>
</feature>
<evidence type="ECO:0000256" key="4">
    <source>
        <dbReference type="ARBA" id="ARBA00023136"/>
    </source>
</evidence>
<evidence type="ECO:0000256" key="5">
    <source>
        <dbReference type="SAM" id="MobiDB-lite"/>
    </source>
</evidence>
<feature type="domain" description="Major facilitator superfamily (MFS) profile" evidence="7">
    <location>
        <begin position="20"/>
        <end position="552"/>
    </location>
</feature>
<keyword evidence="3 6" id="KW-1133">Transmembrane helix</keyword>
<gene>
    <name evidence="8" type="ORF">EGW08_016173</name>
</gene>
<evidence type="ECO:0000256" key="3">
    <source>
        <dbReference type="ARBA" id="ARBA00022989"/>
    </source>
</evidence>
<feature type="transmembrane region" description="Helical" evidence="6">
    <location>
        <begin position="167"/>
        <end position="189"/>
    </location>
</feature>
<dbReference type="InterPro" id="IPR020846">
    <property type="entry name" value="MFS_dom"/>
</dbReference>